<dbReference type="AlphaFoldDB" id="A0A6C0JP32"/>
<sequence length="47" mass="5613">MSRFDSLITYNKIGYLPNINESFSLFQKEIFYKARNIAIIKLIKTIR</sequence>
<evidence type="ECO:0000313" key="1">
    <source>
        <dbReference type="EMBL" id="QHU07329.1"/>
    </source>
</evidence>
<reference evidence="1" key="1">
    <citation type="journal article" date="2020" name="Nature">
        <title>Giant virus diversity and host interactions through global metagenomics.</title>
        <authorList>
            <person name="Schulz F."/>
            <person name="Roux S."/>
            <person name="Paez-Espino D."/>
            <person name="Jungbluth S."/>
            <person name="Walsh D.A."/>
            <person name="Denef V.J."/>
            <person name="McMahon K.D."/>
            <person name="Konstantinidis K.T."/>
            <person name="Eloe-Fadrosh E.A."/>
            <person name="Kyrpides N.C."/>
            <person name="Woyke T."/>
        </authorList>
    </citation>
    <scope>NUCLEOTIDE SEQUENCE</scope>
    <source>
        <strain evidence="1">GVMAG-S-1040241-154</strain>
    </source>
</reference>
<dbReference type="EMBL" id="MN740684">
    <property type="protein sequence ID" value="QHU07329.1"/>
    <property type="molecule type" value="Genomic_DNA"/>
</dbReference>
<proteinExistence type="predicted"/>
<organism evidence="1">
    <name type="scientific">viral metagenome</name>
    <dbReference type="NCBI Taxonomy" id="1070528"/>
    <lineage>
        <taxon>unclassified sequences</taxon>
        <taxon>metagenomes</taxon>
        <taxon>organismal metagenomes</taxon>
    </lineage>
</organism>
<name>A0A6C0JP32_9ZZZZ</name>
<accession>A0A6C0JP32</accession>
<protein>
    <submittedName>
        <fullName evidence="1">Uncharacterized protein</fullName>
    </submittedName>
</protein>